<dbReference type="GO" id="GO:0006357">
    <property type="term" value="P:regulation of transcription by RNA polymerase II"/>
    <property type="evidence" value="ECO:0007669"/>
    <property type="project" value="InterPro"/>
</dbReference>
<keyword evidence="10" id="KW-1185">Reference proteome</keyword>
<protein>
    <recommendedName>
        <fullName evidence="6">Enhancer of polycomb-like protein</fullName>
    </recommendedName>
</protein>
<gene>
    <name evidence="9" type="ORF">QYM36_000315</name>
</gene>
<evidence type="ECO:0000256" key="4">
    <source>
        <dbReference type="ARBA" id="ARBA00023163"/>
    </source>
</evidence>
<keyword evidence="5 6" id="KW-0539">Nucleus</keyword>
<dbReference type="PANTHER" id="PTHR14898">
    <property type="entry name" value="ENHANCER OF POLYCOMB"/>
    <property type="match status" value="1"/>
</dbReference>
<keyword evidence="4 6" id="KW-0804">Transcription</keyword>
<dbReference type="Pfam" id="PF10513">
    <property type="entry name" value="EPL1"/>
    <property type="match status" value="1"/>
</dbReference>
<organism evidence="9 10">
    <name type="scientific">Artemia franciscana</name>
    <name type="common">Brine shrimp</name>
    <name type="synonym">Artemia sanfranciscana</name>
    <dbReference type="NCBI Taxonomy" id="6661"/>
    <lineage>
        <taxon>Eukaryota</taxon>
        <taxon>Metazoa</taxon>
        <taxon>Ecdysozoa</taxon>
        <taxon>Arthropoda</taxon>
        <taxon>Crustacea</taxon>
        <taxon>Branchiopoda</taxon>
        <taxon>Anostraca</taxon>
        <taxon>Artemiidae</taxon>
        <taxon>Artemia</taxon>
    </lineage>
</organism>
<sequence>MSKLSFRAKTLDSSKPLAIYHSKEVDISHINRIVPKMPTGMEKEEESEHHLQRALAAGQAIPVPEVFNVQDKDRYKRCYPDKVKMSRQLIHMQPFTMQGDIPEYDIDSSDEEWLSQQEGKLKITPLQFEDIIDKFERSCGTTAITLNDAKSILKGVDVSIVTAVYDYWLQKRITTQQSFIPQIKTDKGAGSNNNPYVAFRRRVERMTTRRNRKNDEVSYQRIVKLRRDLGRALDLLAMLKKREEAKKDFLKLGIDIFERRFEMEDFSGVLLSEAAKIASQKVSRTSFQPLTSANGTAISPASWVKEEKKRPYKRRKRQPETSPSVATPPGELIVQEEVPLEAEQKFRFIRTVNCDFLGPIPFGSFEEDTSRSRGGMVSLSSWTGKARRRIGRGGRVIYDRLHFDSLRPPYSPMPEEETNFEQYFRPRSPGIEEELGEIVEDTIIPKSVLIAAEDSDGWMQFDLDKTEEFISDFNLDPPLELEEDFPPVSSKWTRSSKGLEMDLKLPVTGDDLADDSSVSTSGDDVRLQMGNPVNEVF</sequence>
<feature type="domain" description="Enhancer of polycomb-like N-terminal" evidence="8">
    <location>
        <begin position="8"/>
        <end position="137"/>
    </location>
</feature>
<evidence type="ECO:0000256" key="5">
    <source>
        <dbReference type="ARBA" id="ARBA00023242"/>
    </source>
</evidence>
<evidence type="ECO:0000256" key="7">
    <source>
        <dbReference type="SAM" id="MobiDB-lite"/>
    </source>
</evidence>
<dbReference type="GO" id="GO:0005634">
    <property type="term" value="C:nucleus"/>
    <property type="evidence" value="ECO:0007669"/>
    <property type="project" value="UniProtKB-SubCell"/>
</dbReference>
<evidence type="ECO:0000259" key="8">
    <source>
        <dbReference type="Pfam" id="PF10513"/>
    </source>
</evidence>
<dbReference type="GO" id="GO:0035267">
    <property type="term" value="C:NuA4 histone acetyltransferase complex"/>
    <property type="evidence" value="ECO:0007669"/>
    <property type="project" value="InterPro"/>
</dbReference>
<dbReference type="InterPro" id="IPR019542">
    <property type="entry name" value="Enhancer_polycomb-like_N"/>
</dbReference>
<evidence type="ECO:0000313" key="10">
    <source>
        <dbReference type="Proteomes" id="UP001187531"/>
    </source>
</evidence>
<evidence type="ECO:0000256" key="6">
    <source>
        <dbReference type="RuleBase" id="RU361124"/>
    </source>
</evidence>
<dbReference type="InterPro" id="IPR024943">
    <property type="entry name" value="Enhancer_polycomb"/>
</dbReference>
<evidence type="ECO:0000256" key="1">
    <source>
        <dbReference type="ARBA" id="ARBA00004123"/>
    </source>
</evidence>
<comment type="caution">
    <text evidence="9">The sequence shown here is derived from an EMBL/GenBank/DDBJ whole genome shotgun (WGS) entry which is preliminary data.</text>
</comment>
<dbReference type="EMBL" id="JAVRJZ010000002">
    <property type="protein sequence ID" value="KAK2725784.1"/>
    <property type="molecule type" value="Genomic_DNA"/>
</dbReference>
<evidence type="ECO:0000256" key="2">
    <source>
        <dbReference type="ARBA" id="ARBA00008035"/>
    </source>
</evidence>
<evidence type="ECO:0000313" key="9">
    <source>
        <dbReference type="EMBL" id="KAK2725784.1"/>
    </source>
</evidence>
<name>A0AA88IEH1_ARTSF</name>
<comment type="similarity">
    <text evidence="2 6">Belongs to the enhancer of polycomb family.</text>
</comment>
<proteinExistence type="inferred from homology"/>
<keyword evidence="3 6" id="KW-0805">Transcription regulation</keyword>
<dbReference type="Proteomes" id="UP001187531">
    <property type="component" value="Unassembled WGS sequence"/>
</dbReference>
<comment type="subcellular location">
    <subcellularLocation>
        <location evidence="1 6">Nucleus</location>
    </subcellularLocation>
</comment>
<reference evidence="9" key="1">
    <citation type="submission" date="2023-07" db="EMBL/GenBank/DDBJ databases">
        <title>Chromosome-level genome assembly of Artemia franciscana.</title>
        <authorList>
            <person name="Jo E."/>
        </authorList>
    </citation>
    <scope>NUCLEOTIDE SEQUENCE</scope>
    <source>
        <tissue evidence="9">Whole body</tissue>
    </source>
</reference>
<evidence type="ECO:0000256" key="3">
    <source>
        <dbReference type="ARBA" id="ARBA00023015"/>
    </source>
</evidence>
<dbReference type="AlphaFoldDB" id="A0AA88IEH1"/>
<feature type="region of interest" description="Disordered" evidence="7">
    <location>
        <begin position="304"/>
        <end position="330"/>
    </location>
</feature>
<accession>A0AA88IEH1</accession>